<keyword evidence="2" id="KW-1133">Transmembrane helix</keyword>
<evidence type="ECO:0000256" key="2">
    <source>
        <dbReference type="SAM" id="Phobius"/>
    </source>
</evidence>
<keyword evidence="5" id="KW-1185">Reference proteome</keyword>
<reference evidence="4 5" key="1">
    <citation type="submission" date="2018-08" db="EMBL/GenBank/DDBJ databases">
        <title>Microbacterium lemovicicum sp. nov., a bacterium isolated from a natural uranium-rich soil.</title>
        <authorList>
            <person name="ORTET P."/>
        </authorList>
    </citation>
    <scope>NUCLEOTIDE SEQUENCE [LARGE SCALE GENOMIC DNA]</scope>
    <source>
        <strain evidence="4 5">Viu22</strain>
    </source>
</reference>
<dbReference type="EMBL" id="CP031423">
    <property type="protein sequence ID" value="AZS37238.1"/>
    <property type="molecule type" value="Genomic_DNA"/>
</dbReference>
<dbReference type="KEGG" id="mlv:CVS47_01870"/>
<keyword evidence="2" id="KW-0812">Transmembrane</keyword>
<dbReference type="GO" id="GO:0080120">
    <property type="term" value="P:CAAX-box protein maturation"/>
    <property type="evidence" value="ECO:0007669"/>
    <property type="project" value="UniProtKB-ARBA"/>
</dbReference>
<feature type="transmembrane region" description="Helical" evidence="2">
    <location>
        <begin position="130"/>
        <end position="150"/>
    </location>
</feature>
<evidence type="ECO:0000256" key="1">
    <source>
        <dbReference type="SAM" id="MobiDB-lite"/>
    </source>
</evidence>
<feature type="domain" description="CAAX prenyl protease 2/Lysostaphin resistance protein A-like" evidence="3">
    <location>
        <begin position="169"/>
        <end position="260"/>
    </location>
</feature>
<name>A0A3Q9IYK4_9MICO</name>
<feature type="transmembrane region" description="Helical" evidence="2">
    <location>
        <begin position="87"/>
        <end position="109"/>
    </location>
</feature>
<keyword evidence="2" id="KW-0472">Membrane</keyword>
<feature type="transmembrane region" description="Helical" evidence="2">
    <location>
        <begin position="249"/>
        <end position="273"/>
    </location>
</feature>
<dbReference type="Proteomes" id="UP000276888">
    <property type="component" value="Chromosome"/>
</dbReference>
<protein>
    <recommendedName>
        <fullName evidence="3">CAAX prenyl protease 2/Lysostaphin resistance protein A-like domain-containing protein</fullName>
    </recommendedName>
</protein>
<evidence type="ECO:0000259" key="3">
    <source>
        <dbReference type="Pfam" id="PF02517"/>
    </source>
</evidence>
<feature type="transmembrane region" description="Helical" evidence="2">
    <location>
        <begin position="170"/>
        <end position="195"/>
    </location>
</feature>
<proteinExistence type="predicted"/>
<feature type="region of interest" description="Disordered" evidence="1">
    <location>
        <begin position="1"/>
        <end position="24"/>
    </location>
</feature>
<dbReference type="GO" id="GO:0004175">
    <property type="term" value="F:endopeptidase activity"/>
    <property type="evidence" value="ECO:0007669"/>
    <property type="project" value="UniProtKB-ARBA"/>
</dbReference>
<dbReference type="AlphaFoldDB" id="A0A3Q9IYK4"/>
<dbReference type="Pfam" id="PF02517">
    <property type="entry name" value="Rce1-like"/>
    <property type="match status" value="1"/>
</dbReference>
<feature type="transmembrane region" description="Helical" evidence="2">
    <location>
        <begin position="225"/>
        <end position="242"/>
    </location>
</feature>
<feature type="transmembrane region" description="Helical" evidence="2">
    <location>
        <begin position="39"/>
        <end position="59"/>
    </location>
</feature>
<feature type="transmembrane region" description="Helical" evidence="2">
    <location>
        <begin position="202"/>
        <end position="219"/>
    </location>
</feature>
<organism evidence="4 5">
    <name type="scientific">Microbacterium lemovicicum</name>
    <dbReference type="NCBI Taxonomy" id="1072463"/>
    <lineage>
        <taxon>Bacteria</taxon>
        <taxon>Bacillati</taxon>
        <taxon>Actinomycetota</taxon>
        <taxon>Actinomycetes</taxon>
        <taxon>Micrococcales</taxon>
        <taxon>Microbacteriaceae</taxon>
        <taxon>Microbacterium</taxon>
    </lineage>
</organism>
<evidence type="ECO:0000313" key="4">
    <source>
        <dbReference type="EMBL" id="AZS37238.1"/>
    </source>
</evidence>
<dbReference type="InterPro" id="IPR003675">
    <property type="entry name" value="Rce1/LyrA-like_dom"/>
</dbReference>
<gene>
    <name evidence="4" type="ORF">CVS47_01870</name>
</gene>
<accession>A0A3Q9IYK4</accession>
<evidence type="ECO:0000313" key="5">
    <source>
        <dbReference type="Proteomes" id="UP000276888"/>
    </source>
</evidence>
<sequence length="294" mass="32157">MEMWQSDNMSLDRPRNEGQDAAADAPWGQAARTRRWWEMGLVLAVTVGQSALYSVLTLVRRLLAPAPLGQQTTQLNPSQDTAALWDVLYRTLAVFFDLALVALVVYLLWEPGKSALRRIGLDFRRFGGDVGRGILLLAVIGIPGLGLYAVGRALGITVQVQASGLDSAWWTVPLLVLSALRAGLTEEVVFIGYLFDRLRRQGWGWWTIILSTAALRAAYHAYQGIGPIIGNFVMGVVFGWCYRRWGRVMPLVVAHTLIDIIAFVGYPLAVGLWPGLFGPVPMPTGTPTPTPSAG</sequence>